<comment type="caution">
    <text evidence="2">The sequence shown here is derived from an EMBL/GenBank/DDBJ whole genome shotgun (WGS) entry which is preliminary data.</text>
</comment>
<evidence type="ECO:0000313" key="3">
    <source>
        <dbReference type="Proteomes" id="UP001314262"/>
    </source>
</evidence>
<sequence length="75" mass="9022">MQKYYPYTETSTGGAIFGFLFVAMYFVFWLGTIYLAWRLIKFTCKMAVKFYKYLDQDPKWLAETKAQYYGYYGHS</sequence>
<keyword evidence="1" id="KW-0472">Membrane</keyword>
<evidence type="ECO:0000256" key="1">
    <source>
        <dbReference type="SAM" id="Phobius"/>
    </source>
</evidence>
<dbReference type="EMBL" id="CAUZLT010000007">
    <property type="protein sequence ID" value="CAK1254269.1"/>
    <property type="molecule type" value="Genomic_DNA"/>
</dbReference>
<dbReference type="Proteomes" id="UP001314262">
    <property type="component" value="Unassembled WGS sequence"/>
</dbReference>
<reference evidence="2 3" key="1">
    <citation type="submission" date="2023-10" db="EMBL/GenBank/DDBJ databases">
        <authorList>
            <person name="Botero Cardona J."/>
        </authorList>
    </citation>
    <scope>NUCLEOTIDE SEQUENCE [LARGE SCALE GENOMIC DNA]</scope>
    <source>
        <strain evidence="2 3">R-53137</strain>
    </source>
</reference>
<protein>
    <submittedName>
        <fullName evidence="2">Uncharacterized protein</fullName>
    </submittedName>
</protein>
<proteinExistence type="predicted"/>
<gene>
    <name evidence="2" type="ORF">R53137_KAKDMLNK_01550</name>
</gene>
<evidence type="ECO:0000313" key="2">
    <source>
        <dbReference type="EMBL" id="CAK1254269.1"/>
    </source>
</evidence>
<dbReference type="RefSeq" id="WP_338349266.1">
    <property type="nucleotide sequence ID" value="NZ_CAUZLT010000007.1"/>
</dbReference>
<accession>A0ABN9YZD2</accession>
<keyword evidence="1" id="KW-1133">Transmembrane helix</keyword>
<feature type="transmembrane region" description="Helical" evidence="1">
    <location>
        <begin position="15"/>
        <end position="37"/>
    </location>
</feature>
<keyword evidence="3" id="KW-1185">Reference proteome</keyword>
<name>A0ABN9YZD2_9LACO</name>
<keyword evidence="1" id="KW-0812">Transmembrane</keyword>
<organism evidence="2 3">
    <name type="scientific">Fructobacillus tropaeoli</name>
    <dbReference type="NCBI Taxonomy" id="709323"/>
    <lineage>
        <taxon>Bacteria</taxon>
        <taxon>Bacillati</taxon>
        <taxon>Bacillota</taxon>
        <taxon>Bacilli</taxon>
        <taxon>Lactobacillales</taxon>
        <taxon>Lactobacillaceae</taxon>
        <taxon>Fructobacillus</taxon>
    </lineage>
</organism>